<dbReference type="KEGG" id="ica:Intca_1555"/>
<dbReference type="GO" id="GO:0004358">
    <property type="term" value="F:L-glutamate N-acetyltransferase activity, acting on acetyl-L-ornithine as donor"/>
    <property type="evidence" value="ECO:0007669"/>
    <property type="project" value="UniProtKB-UniRule"/>
</dbReference>
<reference evidence="9 10" key="1">
    <citation type="journal article" date="2010" name="Stand. Genomic Sci.">
        <title>Complete genome sequence of Intrasporangium calvum type strain (7 KIP).</title>
        <authorList>
            <person name="Del Rio T.G."/>
            <person name="Chertkov O."/>
            <person name="Yasawong M."/>
            <person name="Lucas S."/>
            <person name="Deshpande S."/>
            <person name="Cheng J.F."/>
            <person name="Detter C."/>
            <person name="Tapia R."/>
            <person name="Han C."/>
            <person name="Goodwin L."/>
            <person name="Pitluck S."/>
            <person name="Liolios K."/>
            <person name="Ivanova N."/>
            <person name="Mavromatis K."/>
            <person name="Pati A."/>
            <person name="Chen A."/>
            <person name="Palaniappan K."/>
            <person name="Land M."/>
            <person name="Hauser L."/>
            <person name="Chang Y.J."/>
            <person name="Jeffries C.D."/>
            <person name="Rohde M."/>
            <person name="Pukall R."/>
            <person name="Sikorski J."/>
            <person name="Goker M."/>
            <person name="Woyke T."/>
            <person name="Bristow J."/>
            <person name="Eisen J.A."/>
            <person name="Markowitz V."/>
            <person name="Hugenholtz P."/>
            <person name="Kyrpides N.C."/>
            <person name="Klenk H.P."/>
            <person name="Lapidus A."/>
        </authorList>
    </citation>
    <scope>NUCLEOTIDE SEQUENCE [LARGE SCALE GENOMIC DNA]</scope>
    <source>
        <strain evidence="10">ATCC 23552 / DSM 43043 / JCM 3097 / NBRC 12989 / 7 KIP</strain>
    </source>
</reference>
<protein>
    <recommendedName>
        <fullName evidence="8">Arginine biosynthesis bifunctional protein ArgJ</fullName>
    </recommendedName>
    <domain>
        <recommendedName>
            <fullName evidence="8">Glutamate N-acetyltransferase</fullName>
            <ecNumber evidence="8">2.3.1.35</ecNumber>
        </recommendedName>
        <alternativeName>
            <fullName evidence="8">Ornithine acetyltransferase</fullName>
            <shortName evidence="8">OATase</shortName>
        </alternativeName>
        <alternativeName>
            <fullName evidence="8">Ornithine transacetylase</fullName>
        </alternativeName>
    </domain>
    <domain>
        <recommendedName>
            <fullName evidence="8">Amino-acid acetyltransferase</fullName>
            <ecNumber evidence="8">2.3.1.1</ecNumber>
        </recommendedName>
        <alternativeName>
            <fullName evidence="8">N-acetylglutamate synthase</fullName>
            <shortName evidence="8">AGSase</shortName>
        </alternativeName>
    </domain>
    <component>
        <recommendedName>
            <fullName evidence="8">Arginine biosynthesis bifunctional protein ArgJ alpha chain</fullName>
        </recommendedName>
    </component>
    <component>
        <recommendedName>
            <fullName evidence="8">Arginine biosynthesis bifunctional protein ArgJ beta chain</fullName>
        </recommendedName>
    </component>
</protein>
<evidence type="ECO:0000256" key="7">
    <source>
        <dbReference type="ARBA" id="ARBA00023315"/>
    </source>
</evidence>
<feature type="binding site" evidence="8">
    <location>
        <position position="386"/>
    </location>
    <ligand>
        <name>substrate</name>
    </ligand>
</feature>
<dbReference type="CDD" id="cd02152">
    <property type="entry name" value="OAT"/>
    <property type="match status" value="1"/>
</dbReference>
<keyword evidence="8" id="KW-0028">Amino-acid biosynthesis</keyword>
<feature type="binding site" evidence="8">
    <location>
        <position position="182"/>
    </location>
    <ligand>
        <name>substrate</name>
    </ligand>
</feature>
<feature type="binding site" evidence="8">
    <location>
        <position position="171"/>
    </location>
    <ligand>
        <name>substrate</name>
    </ligand>
</feature>
<dbReference type="HAMAP" id="MF_01106">
    <property type="entry name" value="ArgJ"/>
    <property type="match status" value="1"/>
</dbReference>
<dbReference type="eggNOG" id="COG1364">
    <property type="taxonomic scope" value="Bacteria"/>
</dbReference>
<comment type="similarity">
    <text evidence="2 8">Belongs to the ArgJ family.</text>
</comment>
<dbReference type="HOGENOM" id="CLU_027172_2_0_11"/>
<comment type="catalytic activity">
    <reaction evidence="8">
        <text>N(2)-acetyl-L-ornithine + L-glutamate = N-acetyl-L-glutamate + L-ornithine</text>
        <dbReference type="Rhea" id="RHEA:15349"/>
        <dbReference type="ChEBI" id="CHEBI:29985"/>
        <dbReference type="ChEBI" id="CHEBI:44337"/>
        <dbReference type="ChEBI" id="CHEBI:46911"/>
        <dbReference type="ChEBI" id="CHEBI:57805"/>
        <dbReference type="EC" id="2.3.1.35"/>
    </reaction>
</comment>
<dbReference type="NCBIfam" id="NF003802">
    <property type="entry name" value="PRK05388.1"/>
    <property type="match status" value="1"/>
</dbReference>
<name>E6S8E7_INTC7</name>
<feature type="chain" id="PRO_5023231002" description="Arginine biosynthesis bifunctional protein ArgJ beta chain" evidence="8">
    <location>
        <begin position="182"/>
        <end position="386"/>
    </location>
</feature>
<keyword evidence="8" id="KW-0055">Arginine biosynthesis</keyword>
<evidence type="ECO:0000256" key="2">
    <source>
        <dbReference type="ARBA" id="ARBA00006774"/>
    </source>
</evidence>
<dbReference type="Pfam" id="PF01960">
    <property type="entry name" value="ArgJ"/>
    <property type="match status" value="1"/>
</dbReference>
<comment type="subcellular location">
    <subcellularLocation>
        <location evidence="1 8">Cytoplasm</location>
    </subcellularLocation>
</comment>
<gene>
    <name evidence="8" type="primary">argJ</name>
    <name evidence="9" type="ordered locus">Intca_1555</name>
</gene>
<dbReference type="Gene3D" id="3.10.20.340">
    <property type="entry name" value="ArgJ beta chain, C-terminal domain"/>
    <property type="match status" value="1"/>
</dbReference>
<evidence type="ECO:0000313" key="10">
    <source>
        <dbReference type="Proteomes" id="UP000008914"/>
    </source>
</evidence>
<comment type="pathway">
    <text evidence="8">Amino-acid biosynthesis; L-arginine biosynthesis; N(2)-acetyl-L-ornithine from L-glutamate: step 1/4.</text>
</comment>
<keyword evidence="5 8" id="KW-0808">Transferase</keyword>
<dbReference type="EC" id="2.3.1.35" evidence="8"/>
<dbReference type="Proteomes" id="UP000008914">
    <property type="component" value="Chromosome"/>
</dbReference>
<comment type="catalytic activity">
    <reaction evidence="8">
        <text>L-glutamate + acetyl-CoA = N-acetyl-L-glutamate + CoA + H(+)</text>
        <dbReference type="Rhea" id="RHEA:24292"/>
        <dbReference type="ChEBI" id="CHEBI:15378"/>
        <dbReference type="ChEBI" id="CHEBI:29985"/>
        <dbReference type="ChEBI" id="CHEBI:44337"/>
        <dbReference type="ChEBI" id="CHEBI:57287"/>
        <dbReference type="ChEBI" id="CHEBI:57288"/>
        <dbReference type="EC" id="2.3.1.1"/>
    </reaction>
</comment>
<comment type="pathway">
    <text evidence="8">Amino-acid biosynthesis; L-arginine biosynthesis; L-ornithine and N-acetyl-L-glutamate from L-glutamate and N(2)-acetyl-L-ornithine (cyclic): step 1/1.</text>
</comment>
<dbReference type="UniPathway" id="UPA00068">
    <property type="reaction ID" value="UER00106"/>
</dbReference>
<organism evidence="9 10">
    <name type="scientific">Intrasporangium calvum (strain ATCC 23552 / DSM 43043 / JCM 3097 / NBRC 12989 / NCIMB 10167 / NRRL B-3866 / 7 KIP)</name>
    <dbReference type="NCBI Taxonomy" id="710696"/>
    <lineage>
        <taxon>Bacteria</taxon>
        <taxon>Bacillati</taxon>
        <taxon>Actinomycetota</taxon>
        <taxon>Actinomycetes</taxon>
        <taxon>Micrococcales</taxon>
        <taxon>Intrasporangiaceae</taxon>
        <taxon>Intrasporangium</taxon>
    </lineage>
</organism>
<evidence type="ECO:0000313" key="9">
    <source>
        <dbReference type="EMBL" id="ADU48068.1"/>
    </source>
</evidence>
<feature type="site" description="Cleavage; by autolysis" evidence="8">
    <location>
        <begin position="181"/>
        <end position="182"/>
    </location>
</feature>
<dbReference type="InterPro" id="IPR042195">
    <property type="entry name" value="ArgJ_beta_C"/>
</dbReference>
<evidence type="ECO:0000256" key="4">
    <source>
        <dbReference type="ARBA" id="ARBA00022490"/>
    </source>
</evidence>
<keyword evidence="10" id="KW-1185">Reference proteome</keyword>
<keyword evidence="4 8" id="KW-0963">Cytoplasm</keyword>
<dbReference type="RefSeq" id="WP_013492384.1">
    <property type="nucleotide sequence ID" value="NC_014830.1"/>
</dbReference>
<evidence type="ECO:0000256" key="1">
    <source>
        <dbReference type="ARBA" id="ARBA00004496"/>
    </source>
</evidence>
<dbReference type="FunFam" id="3.10.20.340:FF:000003">
    <property type="entry name" value="Arginine biosynthesis bifunctional protein ArgJ"/>
    <property type="match status" value="1"/>
</dbReference>
<dbReference type="GO" id="GO:0004042">
    <property type="term" value="F:L-glutamate N-acetyltransferase activity"/>
    <property type="evidence" value="ECO:0007669"/>
    <property type="project" value="UniProtKB-UniRule"/>
</dbReference>
<accession>E6S8E7</accession>
<evidence type="ECO:0000256" key="3">
    <source>
        <dbReference type="ARBA" id="ARBA00011475"/>
    </source>
</evidence>
<feature type="site" description="Involved in the stabilization of negative charge on the oxyanion by the formation of the oxyanion hole" evidence="8">
    <location>
        <position position="112"/>
    </location>
</feature>
<dbReference type="PANTHER" id="PTHR23100">
    <property type="entry name" value="ARGININE BIOSYNTHESIS BIFUNCTIONAL PROTEIN ARGJ"/>
    <property type="match status" value="1"/>
</dbReference>
<dbReference type="PANTHER" id="PTHR23100:SF0">
    <property type="entry name" value="ARGININE BIOSYNTHESIS BIFUNCTIONAL PROTEIN ARGJ, MITOCHONDRIAL"/>
    <property type="match status" value="1"/>
</dbReference>
<dbReference type="EMBL" id="CP002343">
    <property type="protein sequence ID" value="ADU48068.1"/>
    <property type="molecule type" value="Genomic_DNA"/>
</dbReference>
<dbReference type="NCBIfam" id="TIGR00120">
    <property type="entry name" value="ArgJ"/>
    <property type="match status" value="1"/>
</dbReference>
<comment type="subunit">
    <text evidence="3 8">Heterotetramer of two alpha and two beta chains.</text>
</comment>
<dbReference type="GO" id="GO:0006592">
    <property type="term" value="P:ornithine biosynthetic process"/>
    <property type="evidence" value="ECO:0007669"/>
    <property type="project" value="TreeGrafter"/>
</dbReference>
<dbReference type="STRING" id="710696.Intca_1555"/>
<keyword evidence="6 8" id="KW-0068">Autocatalytic cleavage</keyword>
<evidence type="ECO:0000256" key="5">
    <source>
        <dbReference type="ARBA" id="ARBA00022679"/>
    </source>
</evidence>
<dbReference type="EC" id="2.3.1.1" evidence="8"/>
<dbReference type="InterPro" id="IPR002813">
    <property type="entry name" value="Arg_biosynth_ArgJ"/>
</dbReference>
<dbReference type="SUPFAM" id="SSF56266">
    <property type="entry name" value="DmpA/ArgJ-like"/>
    <property type="match status" value="1"/>
</dbReference>
<dbReference type="InterPro" id="IPR016117">
    <property type="entry name" value="ArgJ-like_dom_sf"/>
</dbReference>
<keyword evidence="7 8" id="KW-0012">Acyltransferase</keyword>
<keyword evidence="8" id="KW-0511">Multifunctional enzyme</keyword>
<dbReference type="GO" id="GO:0005737">
    <property type="term" value="C:cytoplasm"/>
    <property type="evidence" value="ECO:0007669"/>
    <property type="project" value="UniProtKB-SubCell"/>
</dbReference>
<feature type="chain" id="PRO_5023231003" description="Arginine biosynthesis bifunctional protein ArgJ alpha chain" evidence="8">
    <location>
        <begin position="1"/>
        <end position="181"/>
    </location>
</feature>
<evidence type="ECO:0000256" key="8">
    <source>
        <dbReference type="HAMAP-Rule" id="MF_01106"/>
    </source>
</evidence>
<evidence type="ECO:0000256" key="6">
    <source>
        <dbReference type="ARBA" id="ARBA00022813"/>
    </source>
</evidence>
<feature type="binding site" evidence="8">
    <location>
        <position position="381"/>
    </location>
    <ligand>
        <name>substrate</name>
    </ligand>
</feature>
<feature type="binding site" evidence="8">
    <location>
        <position position="262"/>
    </location>
    <ligand>
        <name>substrate</name>
    </ligand>
</feature>
<dbReference type="AlphaFoldDB" id="E6S8E7"/>
<dbReference type="GO" id="GO:0006526">
    <property type="term" value="P:L-arginine biosynthetic process"/>
    <property type="evidence" value="ECO:0007669"/>
    <property type="project" value="UniProtKB-UniRule"/>
</dbReference>
<feature type="site" description="Involved in the stabilization of negative charge on the oxyanion by the formation of the oxyanion hole" evidence="8">
    <location>
        <position position="113"/>
    </location>
</feature>
<feature type="binding site" evidence="8">
    <location>
        <position position="149"/>
    </location>
    <ligand>
        <name>substrate</name>
    </ligand>
</feature>
<feature type="active site" description="Nucleophile" evidence="8">
    <location>
        <position position="182"/>
    </location>
</feature>
<dbReference type="Gene3D" id="3.60.70.12">
    <property type="entry name" value="L-amino peptidase D-ALA esterase/amidase"/>
    <property type="match status" value="1"/>
</dbReference>
<sequence>MSTLEVRLPRGFRAAGVTAGLKASGRPDVALVVNDGPDHVAAAVFTTNRVEAAPVTWSRQVVTDGRVDAVILNSGGANACTGPQGFADTHHTAEHVAELLGISPGDVAVCSTGLIGELLPMDRLLHGIDAAAGALTPDGLERAAVAIMTTDTVHKVAGHSDDGWSLVGMAKGAGMLAPALATMLVVLATDAVVTPADLDAALRAATGVSFDRIDSDACMSTNDTVLILASGASGVAVPREDLTAVLSAVCSDLARQLIADAEGAAHDIAIEVREATSVDDALEVARAVARNNLFKCAIFGNDPNWGRVLAAVGTTRASFNPARLDVAMNGVQVCRAGGVGDDRALVDLAPREVHVLVDLHAGEESATIWTNDLTHDYVHENSAYST</sequence>
<proteinExistence type="inferred from homology"/>
<comment type="function">
    <text evidence="8">Catalyzes two activities which are involved in the cyclic version of arginine biosynthesis: the synthesis of N-acetylglutamate from glutamate and acetyl-CoA as the acetyl donor, and of ornithine by transacetylation between N(2)-acetylornithine and glutamate.</text>
</comment>